<accession>A0A261Y8S4</accession>
<dbReference type="Pfam" id="PF22807">
    <property type="entry name" value="TrAA12"/>
    <property type="match status" value="1"/>
</dbReference>
<dbReference type="SUPFAM" id="SSF50952">
    <property type="entry name" value="Soluble quinoprotein glucose dehydrogenase"/>
    <property type="match status" value="1"/>
</dbReference>
<reference evidence="2 3" key="1">
    <citation type="journal article" date="2017" name="Mycologia">
        <title>Bifiguratus adelaidae, gen. et sp. nov., a new member of Mucoromycotina in endophytic and soil-dwelling habitats.</title>
        <authorList>
            <person name="Torres-Cruz T.J."/>
            <person name="Billingsley Tobias T.L."/>
            <person name="Almatruk M."/>
            <person name="Hesse C."/>
            <person name="Kuske C.R."/>
            <person name="Desiro A."/>
            <person name="Benucci G.M."/>
            <person name="Bonito G."/>
            <person name="Stajich J.E."/>
            <person name="Dunlap C."/>
            <person name="Arnold A.E."/>
            <person name="Porras-Alfaro A."/>
        </authorList>
    </citation>
    <scope>NUCLEOTIDE SEQUENCE [LARGE SCALE GENOMIC DNA]</scope>
    <source>
        <strain evidence="2 3">AZ0501</strain>
    </source>
</reference>
<evidence type="ECO:0000313" key="2">
    <source>
        <dbReference type="EMBL" id="OZJ07002.1"/>
    </source>
</evidence>
<dbReference type="InterPro" id="IPR011041">
    <property type="entry name" value="Quinoprot_gluc/sorb_DH_b-prop"/>
</dbReference>
<keyword evidence="3" id="KW-1185">Reference proteome</keyword>
<comment type="caution">
    <text evidence="2">The sequence shown here is derived from an EMBL/GenBank/DDBJ whole genome shotgun (WGS) entry which is preliminary data.</text>
</comment>
<dbReference type="AlphaFoldDB" id="A0A261Y8S4"/>
<dbReference type="EMBL" id="MVBO01000001">
    <property type="protein sequence ID" value="OZJ07002.1"/>
    <property type="molecule type" value="Genomic_DNA"/>
</dbReference>
<name>A0A261Y8S4_9FUNG</name>
<feature type="domain" description="Pyrroloquinoline quinone-dependent pyranose dehydrogenase beta-propeller" evidence="1">
    <location>
        <begin position="32"/>
        <end position="428"/>
    </location>
</feature>
<dbReference type="InterPro" id="IPR011042">
    <property type="entry name" value="6-blade_b-propeller_TolB-like"/>
</dbReference>
<evidence type="ECO:0000313" key="3">
    <source>
        <dbReference type="Proteomes" id="UP000242875"/>
    </source>
</evidence>
<organism evidence="2 3">
    <name type="scientific">Bifiguratus adelaidae</name>
    <dbReference type="NCBI Taxonomy" id="1938954"/>
    <lineage>
        <taxon>Eukaryota</taxon>
        <taxon>Fungi</taxon>
        <taxon>Fungi incertae sedis</taxon>
        <taxon>Mucoromycota</taxon>
        <taxon>Mucoromycotina</taxon>
        <taxon>Endogonomycetes</taxon>
        <taxon>Endogonales</taxon>
        <taxon>Endogonales incertae sedis</taxon>
        <taxon>Bifiguratus</taxon>
    </lineage>
</organism>
<dbReference type="OrthoDB" id="507128at2759"/>
<sequence length="476" mass="50806">MVMRNTGTWLAFAASCLLYAISALNTGSLSLTEIYTSALFADELPRVRSIVFDPVGDLLTLVADQNSVVALWNNGTSRATIIDNTVVPGGQNLTHGLAFSNNYIYATSTTNVWRWPYTPGSRSKITTQGQPVVYNIVNASQVNGHSTRTILIRESDQALFVQVGSGTNVDPNPDRARVRVVDLSNASALASGGYDFQQAHVFADGLRNEVGLALDADGNVFGVENGADQLNRSDLGGDIHNDNPAEEFNLLGNSSVGMNGYRNMGYPYCWTEYNLTEYTTKALGKGGQWAWPLAQGTQTDAWCRNTSNNEQPIVAMQAHSAPLDVIFYNGTGCGGQGSLPCSMTGHAIVSFHGSWNRSPYTGFKVVHVPFSRPVTPTGQVLDMWGEQNASLCSSSTGSSCVRPVGLAIRSDGVLFVSSDSTGEVYSLAYSANASSATNAGTSSGARTRGVYGWFLAFGILLCGWCMSEFSADFSAG</sequence>
<dbReference type="PROSITE" id="PS51257">
    <property type="entry name" value="PROKAR_LIPOPROTEIN"/>
    <property type="match status" value="1"/>
</dbReference>
<dbReference type="InterPro" id="IPR054539">
    <property type="entry name" value="Beta-prop_PDH"/>
</dbReference>
<gene>
    <name evidence="2" type="ORF">BZG36_00208</name>
</gene>
<dbReference type="Gene3D" id="2.120.10.30">
    <property type="entry name" value="TolB, C-terminal domain"/>
    <property type="match status" value="1"/>
</dbReference>
<protein>
    <recommendedName>
        <fullName evidence="1">Pyrroloquinoline quinone-dependent pyranose dehydrogenase beta-propeller domain-containing protein</fullName>
    </recommendedName>
</protein>
<proteinExistence type="predicted"/>
<dbReference type="Proteomes" id="UP000242875">
    <property type="component" value="Unassembled WGS sequence"/>
</dbReference>
<evidence type="ECO:0000259" key="1">
    <source>
        <dbReference type="Pfam" id="PF22807"/>
    </source>
</evidence>